<dbReference type="InterPro" id="IPR012337">
    <property type="entry name" value="RNaseH-like_sf"/>
</dbReference>
<keyword evidence="1" id="KW-0540">Nuclease</keyword>
<protein>
    <submittedName>
        <fullName evidence="1">3'-5' exonuclease</fullName>
    </submittedName>
</protein>
<dbReference type="Gene3D" id="3.30.420.10">
    <property type="entry name" value="Ribonuclease H-like superfamily/Ribonuclease H"/>
    <property type="match status" value="1"/>
</dbReference>
<comment type="caution">
    <text evidence="1">The sequence shown here is derived from an EMBL/GenBank/DDBJ whole genome shotgun (WGS) entry which is preliminary data.</text>
</comment>
<name>A0A8T4J4X8_9ACTN</name>
<dbReference type="EMBL" id="JAGSMN010001350">
    <property type="protein sequence ID" value="MBR7678312.1"/>
    <property type="molecule type" value="Genomic_DNA"/>
</dbReference>
<dbReference type="Proteomes" id="UP000675554">
    <property type="component" value="Unassembled WGS sequence"/>
</dbReference>
<organism evidence="1 2">
    <name type="scientific">Streptomyces daliensis</name>
    <dbReference type="NCBI Taxonomy" id="299421"/>
    <lineage>
        <taxon>Bacteria</taxon>
        <taxon>Bacillati</taxon>
        <taxon>Actinomycetota</taxon>
        <taxon>Actinomycetes</taxon>
        <taxon>Kitasatosporales</taxon>
        <taxon>Streptomycetaceae</taxon>
        <taxon>Streptomyces</taxon>
    </lineage>
</organism>
<keyword evidence="2" id="KW-1185">Reference proteome</keyword>
<dbReference type="InterPro" id="IPR036397">
    <property type="entry name" value="RNaseH_sf"/>
</dbReference>
<accession>A0A8T4J4X8</accession>
<proteinExistence type="predicted"/>
<evidence type="ECO:0000313" key="2">
    <source>
        <dbReference type="Proteomes" id="UP000675554"/>
    </source>
</evidence>
<evidence type="ECO:0000313" key="1">
    <source>
        <dbReference type="EMBL" id="MBR7678312.1"/>
    </source>
</evidence>
<keyword evidence="1" id="KW-0269">Exonuclease</keyword>
<dbReference type="GO" id="GO:0003676">
    <property type="term" value="F:nucleic acid binding"/>
    <property type="evidence" value="ECO:0007669"/>
    <property type="project" value="InterPro"/>
</dbReference>
<dbReference type="AlphaFoldDB" id="A0A8T4J4X8"/>
<dbReference type="GO" id="GO:0004527">
    <property type="term" value="F:exonuclease activity"/>
    <property type="evidence" value="ECO:0007669"/>
    <property type="project" value="UniProtKB-KW"/>
</dbReference>
<sequence>MTFWYEGPLTAFAALPGPSGGRAGGDAERDRIASTALVGQPWAGAPVAVRHWVVETGVPGHDTGPVVEELARAMAWHEASGTPLVVMNAPYGLTLLDRELRRHRGASLAVYLHRSSLCVLDPLVLHRHLDRAHRDRRSLDALCAVYGTATSSVATNDAVVSDAVMEALTALDVLRAVGRRYATRLAPLRPAELHTLQAVWHATQARGLSAWFAREGTDHPVDPAWPLRAHCLSAL</sequence>
<dbReference type="SUPFAM" id="SSF53098">
    <property type="entry name" value="Ribonuclease H-like"/>
    <property type="match status" value="1"/>
</dbReference>
<keyword evidence="1" id="KW-0378">Hydrolase</keyword>
<reference evidence="1" key="1">
    <citation type="submission" date="2021-04" db="EMBL/GenBank/DDBJ databases">
        <title>Sequencing of actinobacteria type strains.</title>
        <authorList>
            <person name="Nguyen G.-S."/>
            <person name="Wentzel A."/>
        </authorList>
    </citation>
    <scope>NUCLEOTIDE SEQUENCE</scope>
    <source>
        <strain evidence="1">DSM 42095</strain>
    </source>
</reference>
<gene>
    <name evidence="1" type="ORF">KDA82_36150</name>
</gene>